<proteinExistence type="predicted"/>
<dbReference type="EMBL" id="RCSX01000051">
    <property type="protein sequence ID" value="KAF7913151.1"/>
    <property type="molecule type" value="Genomic_DNA"/>
</dbReference>
<dbReference type="RefSeq" id="XP_038804382.1">
    <property type="nucleotide sequence ID" value="XM_038959324.1"/>
</dbReference>
<evidence type="ECO:0000313" key="2">
    <source>
        <dbReference type="EMBL" id="KAF7913151.1"/>
    </source>
</evidence>
<comment type="caution">
    <text evidence="2">The sequence shown here is derived from an EMBL/GenBank/DDBJ whole genome shotgun (WGS) entry which is preliminary data.</text>
</comment>
<organism evidence="2 3">
    <name type="scientific">Botrytis deweyae</name>
    <dbReference type="NCBI Taxonomy" id="2478750"/>
    <lineage>
        <taxon>Eukaryota</taxon>
        <taxon>Fungi</taxon>
        <taxon>Dikarya</taxon>
        <taxon>Ascomycota</taxon>
        <taxon>Pezizomycotina</taxon>
        <taxon>Leotiomycetes</taxon>
        <taxon>Helotiales</taxon>
        <taxon>Sclerotiniaceae</taxon>
        <taxon>Botrytis</taxon>
    </lineage>
</organism>
<gene>
    <name evidence="2" type="ORF">EAE98_011701</name>
</gene>
<reference evidence="2 3" key="1">
    <citation type="journal article" date="2020" name="Genome Biol. Evol.">
        <title>Comparative genomics of Sclerotiniaceae.</title>
        <authorList>
            <person name="Valero Jimenez C.A."/>
            <person name="Steentjes M."/>
            <person name="Scholten O.E."/>
            <person name="Van Kan J.A.L."/>
        </authorList>
    </citation>
    <scope>NUCLEOTIDE SEQUENCE [LARGE SCALE GENOMIC DNA]</scope>
    <source>
        <strain evidence="2 3">B1</strain>
    </source>
</reference>
<evidence type="ECO:0000313" key="3">
    <source>
        <dbReference type="Proteomes" id="UP000783213"/>
    </source>
</evidence>
<protein>
    <submittedName>
        <fullName evidence="2">Uncharacterized protein</fullName>
    </submittedName>
</protein>
<feature type="region of interest" description="Disordered" evidence="1">
    <location>
        <begin position="1"/>
        <end position="20"/>
    </location>
</feature>
<dbReference type="GeneID" id="62238472"/>
<dbReference type="Proteomes" id="UP000783213">
    <property type="component" value="Unassembled WGS sequence"/>
</dbReference>
<evidence type="ECO:0000256" key="1">
    <source>
        <dbReference type="SAM" id="MobiDB-lite"/>
    </source>
</evidence>
<accession>A0ABQ7I5D2</accession>
<keyword evidence="3" id="KW-1185">Reference proteome</keyword>
<name>A0ABQ7I5D2_9HELO</name>
<sequence length="142" mass="17107">MDNRKMWEAEYHQRQQMRPEHEKKMLEHKEKILESFRHQLGNINIYAKRYGDSMSCYIENPDDFWVQLMDVERVKIISGLRELKLKQERHPKELTELVTQVVASFEDLVGVNLGFEERVEKYKRENNTLKARKNNGFHEANT</sequence>